<dbReference type="GO" id="GO:0003824">
    <property type="term" value="F:catalytic activity"/>
    <property type="evidence" value="ECO:0007669"/>
    <property type="project" value="InterPro"/>
</dbReference>
<dbReference type="SFLD" id="SFLDG01095">
    <property type="entry name" value="Uncharacterised_Radical_SAM_Su"/>
    <property type="match status" value="1"/>
</dbReference>
<evidence type="ECO:0000256" key="4">
    <source>
        <dbReference type="ARBA" id="ARBA00023004"/>
    </source>
</evidence>
<dbReference type="RefSeq" id="WP_163677774.1">
    <property type="nucleotide sequence ID" value="NZ_JAAIYP010000035.1"/>
</dbReference>
<keyword evidence="5" id="KW-0411">Iron-sulfur</keyword>
<dbReference type="Proteomes" id="UP000480684">
    <property type="component" value="Unassembled WGS sequence"/>
</dbReference>
<dbReference type="CDD" id="cd01335">
    <property type="entry name" value="Radical_SAM"/>
    <property type="match status" value="1"/>
</dbReference>
<dbReference type="InterPro" id="IPR051198">
    <property type="entry name" value="BchE-like"/>
</dbReference>
<dbReference type="GO" id="GO:0051536">
    <property type="term" value="F:iron-sulfur cluster binding"/>
    <property type="evidence" value="ECO:0007669"/>
    <property type="project" value="UniProtKB-KW"/>
</dbReference>
<comment type="caution">
    <text evidence="7">The sequence shown here is derived from an EMBL/GenBank/DDBJ whole genome shotgun (WGS) entry which is preliminary data.</text>
</comment>
<keyword evidence="8" id="KW-1185">Reference proteome</keyword>
<dbReference type="Gene3D" id="3.80.30.20">
    <property type="entry name" value="tm_1862 like domain"/>
    <property type="match status" value="1"/>
</dbReference>
<evidence type="ECO:0000256" key="2">
    <source>
        <dbReference type="ARBA" id="ARBA00022691"/>
    </source>
</evidence>
<protein>
    <submittedName>
        <fullName evidence="7">Radical SAM protein</fullName>
    </submittedName>
</protein>
<proteinExistence type="predicted"/>
<evidence type="ECO:0000313" key="8">
    <source>
        <dbReference type="Proteomes" id="UP000480684"/>
    </source>
</evidence>
<reference evidence="7 8" key="1">
    <citation type="submission" date="2020-02" db="EMBL/GenBank/DDBJ databases">
        <authorList>
            <person name="Dziuba M."/>
            <person name="Kuznetsov B."/>
            <person name="Mardanov A."/>
            <person name="Ravin N."/>
            <person name="Grouzdev D."/>
        </authorList>
    </citation>
    <scope>NUCLEOTIDE SEQUENCE [LARGE SCALE GENOMIC DNA]</scope>
    <source>
        <strain evidence="7 8">SpK</strain>
    </source>
</reference>
<evidence type="ECO:0000256" key="3">
    <source>
        <dbReference type="ARBA" id="ARBA00022723"/>
    </source>
</evidence>
<evidence type="ECO:0000256" key="1">
    <source>
        <dbReference type="ARBA" id="ARBA00001966"/>
    </source>
</evidence>
<dbReference type="PANTHER" id="PTHR43409">
    <property type="entry name" value="ANAEROBIC MAGNESIUM-PROTOPORPHYRIN IX MONOMETHYL ESTER CYCLASE-RELATED"/>
    <property type="match status" value="1"/>
</dbReference>
<feature type="domain" description="Radical SAM core" evidence="6">
    <location>
        <begin position="10"/>
        <end position="243"/>
    </location>
</feature>
<comment type="cofactor">
    <cofactor evidence="1">
        <name>[4Fe-4S] cluster</name>
        <dbReference type="ChEBI" id="CHEBI:49883"/>
    </cofactor>
</comment>
<evidence type="ECO:0000259" key="6">
    <source>
        <dbReference type="PROSITE" id="PS51918"/>
    </source>
</evidence>
<dbReference type="SFLD" id="SFLDS00029">
    <property type="entry name" value="Radical_SAM"/>
    <property type="match status" value="1"/>
</dbReference>
<dbReference type="SFLD" id="SFLDG01082">
    <property type="entry name" value="B12-binding_domain_containing"/>
    <property type="match status" value="1"/>
</dbReference>
<dbReference type="EMBL" id="JAAIYP010000035">
    <property type="protein sequence ID" value="NFV80126.1"/>
    <property type="molecule type" value="Genomic_DNA"/>
</dbReference>
<dbReference type="SUPFAM" id="SSF102114">
    <property type="entry name" value="Radical SAM enzymes"/>
    <property type="match status" value="1"/>
</dbReference>
<keyword evidence="4" id="KW-0408">Iron</keyword>
<dbReference type="GO" id="GO:0046872">
    <property type="term" value="F:metal ion binding"/>
    <property type="evidence" value="ECO:0007669"/>
    <property type="project" value="UniProtKB-KW"/>
</dbReference>
<dbReference type="InterPro" id="IPR058240">
    <property type="entry name" value="rSAM_sf"/>
</dbReference>
<evidence type="ECO:0000256" key="5">
    <source>
        <dbReference type="ARBA" id="ARBA00023014"/>
    </source>
</evidence>
<gene>
    <name evidence="7" type="ORF">G4223_08390</name>
</gene>
<dbReference type="PROSITE" id="PS51918">
    <property type="entry name" value="RADICAL_SAM"/>
    <property type="match status" value="1"/>
</dbReference>
<accession>A0A7C9UU92</accession>
<keyword evidence="2" id="KW-0949">S-adenosyl-L-methionine</keyword>
<dbReference type="PANTHER" id="PTHR43409:SF4">
    <property type="entry name" value="RADICAL SAM SUPERFAMILY PROTEIN"/>
    <property type="match status" value="1"/>
</dbReference>
<dbReference type="Pfam" id="PF04055">
    <property type="entry name" value="Radical_SAM"/>
    <property type="match status" value="1"/>
</dbReference>
<dbReference type="AlphaFoldDB" id="A0A7C9UU92"/>
<dbReference type="SMART" id="SM00729">
    <property type="entry name" value="Elp3"/>
    <property type="match status" value="1"/>
</dbReference>
<name>A0A7C9UU92_9PROT</name>
<evidence type="ECO:0000313" key="7">
    <source>
        <dbReference type="EMBL" id="NFV80126.1"/>
    </source>
</evidence>
<organism evidence="7 8">
    <name type="scientific">Magnetospirillum aberrantis SpK</name>
    <dbReference type="NCBI Taxonomy" id="908842"/>
    <lineage>
        <taxon>Bacteria</taxon>
        <taxon>Pseudomonadati</taxon>
        <taxon>Pseudomonadota</taxon>
        <taxon>Alphaproteobacteria</taxon>
        <taxon>Rhodospirillales</taxon>
        <taxon>Rhodospirillaceae</taxon>
        <taxon>Magnetospirillum</taxon>
    </lineage>
</organism>
<dbReference type="InterPro" id="IPR006638">
    <property type="entry name" value="Elp3/MiaA/NifB-like_rSAM"/>
</dbReference>
<sequence>MLAYDFPLWRPPSEGDNLIIQATLGCGFNGCTFCSMYKVKEYQERPLAAVFADIEQAARVWPQASRVFLADGDAYGLPTEALLAICGKLQQCFPALTRVSAYATPFNLLKKSVDEIQSLKAARLSLVYVGIESGSDLILKKIAKGTSKVMAQGLAHAAEAGLKVSATVITGLGGKTHWQEHVDATADLLNRVPVTYLSTLQLGLEEEVAPRFFERFGEPFVWQDDAGVLEELARLVERLDPPRPVIFRSNHASNALPLAGTLPKDRDKVLAQIELARNGGRGLRPEWLRGL</sequence>
<dbReference type="InterPro" id="IPR007197">
    <property type="entry name" value="rSAM"/>
</dbReference>
<keyword evidence="3" id="KW-0479">Metal-binding</keyword>
<dbReference type="InterPro" id="IPR023404">
    <property type="entry name" value="rSAM_horseshoe"/>
</dbReference>